<dbReference type="Proteomes" id="UP000001887">
    <property type="component" value="Chromosome"/>
</dbReference>
<dbReference type="HOGENOM" id="CLU_1466935_0_0_0"/>
<dbReference type="STRING" id="530564.Psta_2458"/>
<evidence type="ECO:0000313" key="2">
    <source>
        <dbReference type="EMBL" id="ADB17127.1"/>
    </source>
</evidence>
<proteinExistence type="predicted"/>
<dbReference type="KEGG" id="psl:Psta_2458"/>
<dbReference type="eggNOG" id="ENOG5030VYE">
    <property type="taxonomic scope" value="Bacteria"/>
</dbReference>
<accession>D2R4R1</accession>
<dbReference type="EMBL" id="CP001848">
    <property type="protein sequence ID" value="ADB17127.1"/>
    <property type="molecule type" value="Genomic_DNA"/>
</dbReference>
<evidence type="ECO:0000313" key="3">
    <source>
        <dbReference type="Proteomes" id="UP000001887"/>
    </source>
</evidence>
<name>D2R4R1_PIRSD</name>
<evidence type="ECO:0000256" key="1">
    <source>
        <dbReference type="SAM" id="MobiDB-lite"/>
    </source>
</evidence>
<protein>
    <recommendedName>
        <fullName evidence="4">DUF2752 domain-containing protein</fullName>
    </recommendedName>
</protein>
<organism evidence="2 3">
    <name type="scientific">Pirellula staleyi (strain ATCC 27377 / DSM 6068 / ICPB 4128)</name>
    <name type="common">Pirella staleyi</name>
    <dbReference type="NCBI Taxonomy" id="530564"/>
    <lineage>
        <taxon>Bacteria</taxon>
        <taxon>Pseudomonadati</taxon>
        <taxon>Planctomycetota</taxon>
        <taxon>Planctomycetia</taxon>
        <taxon>Pirellulales</taxon>
        <taxon>Pirellulaceae</taxon>
        <taxon>Pirellula</taxon>
    </lineage>
</organism>
<dbReference type="AlphaFoldDB" id="D2R4R1"/>
<dbReference type="InterPro" id="IPR021215">
    <property type="entry name" value="DUF2752"/>
</dbReference>
<dbReference type="Pfam" id="PF10825">
    <property type="entry name" value="DUF2752"/>
    <property type="match status" value="1"/>
</dbReference>
<feature type="compositionally biased region" description="Basic and acidic residues" evidence="1">
    <location>
        <begin position="1"/>
        <end position="13"/>
    </location>
</feature>
<keyword evidence="3" id="KW-1185">Reference proteome</keyword>
<feature type="region of interest" description="Disordered" evidence="1">
    <location>
        <begin position="1"/>
        <end position="46"/>
    </location>
</feature>
<reference evidence="2 3" key="1">
    <citation type="journal article" date="2009" name="Stand. Genomic Sci.">
        <title>Complete genome sequence of Pirellula staleyi type strain (ATCC 27377).</title>
        <authorList>
            <person name="Clum A."/>
            <person name="Tindall B.J."/>
            <person name="Sikorski J."/>
            <person name="Ivanova N."/>
            <person name="Mavrommatis K."/>
            <person name="Lucas S."/>
            <person name="Glavina del Rio T."/>
            <person name="Nolan M."/>
            <person name="Chen F."/>
            <person name="Tice H."/>
            <person name="Pitluck S."/>
            <person name="Cheng J.F."/>
            <person name="Chertkov O."/>
            <person name="Brettin T."/>
            <person name="Han C."/>
            <person name="Detter J.C."/>
            <person name="Kuske C."/>
            <person name="Bruce D."/>
            <person name="Goodwin L."/>
            <person name="Ovchinikova G."/>
            <person name="Pati A."/>
            <person name="Mikhailova N."/>
            <person name="Chen A."/>
            <person name="Palaniappan K."/>
            <person name="Land M."/>
            <person name="Hauser L."/>
            <person name="Chang Y.J."/>
            <person name="Jeffries C.D."/>
            <person name="Chain P."/>
            <person name="Rohde M."/>
            <person name="Goker M."/>
            <person name="Bristow J."/>
            <person name="Eisen J.A."/>
            <person name="Markowitz V."/>
            <person name="Hugenholtz P."/>
            <person name="Kyrpides N.C."/>
            <person name="Klenk H.P."/>
            <person name="Lapidus A."/>
        </authorList>
    </citation>
    <scope>NUCLEOTIDE SEQUENCE [LARGE SCALE GENOMIC DNA]</scope>
    <source>
        <strain evidence="3">ATCC 27377 / DSM 6068 / ICPB 4128</strain>
    </source>
</reference>
<evidence type="ECO:0008006" key="4">
    <source>
        <dbReference type="Google" id="ProtNLM"/>
    </source>
</evidence>
<sequence length="184" mass="20558">MIHNGRDSHRDAAPESISEDQLQVVAESPEANRLEPEDNDAGSSTKQPDPLYRWVILGMSTGVMLLSTLMSIRDEKQVVVPLLGKPLPELCQLRRYTGLDCPGCGLTRSFISIGHAQFGQAWRYNPAAFVLFPVIALQIPFQLLQLERIRRGLPELSVQRLSQVVLGIVTVTLLSQWILRQIGF</sequence>
<gene>
    <name evidence="2" type="ordered locus">Psta_2458</name>
</gene>